<organism evidence="2 3">
    <name type="scientific">Paracoccus angustae</name>
    <dbReference type="NCBI Taxonomy" id="1671480"/>
    <lineage>
        <taxon>Bacteria</taxon>
        <taxon>Pseudomonadati</taxon>
        <taxon>Pseudomonadota</taxon>
        <taxon>Alphaproteobacteria</taxon>
        <taxon>Rhodobacterales</taxon>
        <taxon>Paracoccaceae</taxon>
        <taxon>Paracoccus</taxon>
    </lineage>
</organism>
<keyword evidence="3" id="KW-1185">Reference proteome</keyword>
<accession>A0ABV7UCG0</accession>
<protein>
    <submittedName>
        <fullName evidence="2">Helix-turn-helix transcriptional regulator</fullName>
    </submittedName>
</protein>
<proteinExistence type="predicted"/>
<sequence length="234" mass="24886">ISTCLGMCLSLHGYAWCPVERGASSVAAIGDVVLVKNYGVPNARNLVVAAYGDRFIARRLNLSDEQTGMAVLTGQATNPYALPEPVIAPIDKLPMRKINGTLFLSSRARAVSAAGEISPLDDVALTSTALDGSRLLKVAGRSMEPIALDGQYVITRMTTINEGTLRGSEGRLVIAIDENGAKYFKRLRRRDDLIILESANSAGSTSSELLSLSGSGYPKLTDLLAVAVVLFEES</sequence>
<dbReference type="CDD" id="cd06529">
    <property type="entry name" value="S24_LexA-like"/>
    <property type="match status" value="1"/>
</dbReference>
<reference evidence="3" key="1">
    <citation type="journal article" date="2019" name="Int. J. Syst. Evol. Microbiol.">
        <title>The Global Catalogue of Microorganisms (GCM) 10K type strain sequencing project: providing services to taxonomists for standard genome sequencing and annotation.</title>
        <authorList>
            <consortium name="The Broad Institute Genomics Platform"/>
            <consortium name="The Broad Institute Genome Sequencing Center for Infectious Disease"/>
            <person name="Wu L."/>
            <person name="Ma J."/>
        </authorList>
    </citation>
    <scope>NUCLEOTIDE SEQUENCE [LARGE SCALE GENOMIC DNA]</scope>
    <source>
        <strain evidence="3">KCTC 42473</strain>
    </source>
</reference>
<comment type="caution">
    <text evidence="2">The sequence shown here is derived from an EMBL/GenBank/DDBJ whole genome shotgun (WGS) entry which is preliminary data.</text>
</comment>
<feature type="non-terminal residue" evidence="2">
    <location>
        <position position="1"/>
    </location>
</feature>
<dbReference type="InterPro" id="IPR036286">
    <property type="entry name" value="LexA/Signal_pep-like_sf"/>
</dbReference>
<dbReference type="InterPro" id="IPR015927">
    <property type="entry name" value="Peptidase_S24_S26A/B/C"/>
</dbReference>
<dbReference type="Pfam" id="PF00717">
    <property type="entry name" value="Peptidase_S24"/>
    <property type="match status" value="1"/>
</dbReference>
<evidence type="ECO:0000313" key="2">
    <source>
        <dbReference type="EMBL" id="MFC3632261.1"/>
    </source>
</evidence>
<dbReference type="EMBL" id="JBHRXY010000122">
    <property type="protein sequence ID" value="MFC3632261.1"/>
    <property type="molecule type" value="Genomic_DNA"/>
</dbReference>
<gene>
    <name evidence="2" type="ORF">ACFOM8_22950</name>
</gene>
<dbReference type="InterPro" id="IPR039418">
    <property type="entry name" value="LexA-like"/>
</dbReference>
<feature type="domain" description="Peptidase S24/S26A/S26B/S26C" evidence="1">
    <location>
        <begin position="131"/>
        <end position="202"/>
    </location>
</feature>
<evidence type="ECO:0000313" key="3">
    <source>
        <dbReference type="Proteomes" id="UP001595539"/>
    </source>
</evidence>
<dbReference type="SUPFAM" id="SSF51306">
    <property type="entry name" value="LexA/Signal peptidase"/>
    <property type="match status" value="1"/>
</dbReference>
<evidence type="ECO:0000259" key="1">
    <source>
        <dbReference type="Pfam" id="PF00717"/>
    </source>
</evidence>
<dbReference type="Gene3D" id="2.10.109.10">
    <property type="entry name" value="Umud Fragment, subunit A"/>
    <property type="match status" value="1"/>
</dbReference>
<dbReference type="RefSeq" id="WP_377764688.1">
    <property type="nucleotide sequence ID" value="NZ_JBHRXY010000122.1"/>
</dbReference>
<dbReference type="Proteomes" id="UP001595539">
    <property type="component" value="Unassembled WGS sequence"/>
</dbReference>
<name>A0ABV7UCG0_9RHOB</name>